<reference evidence="3 4" key="1">
    <citation type="journal article" date="2013" name="Genome Announc.">
        <title>Draft Genome Sequence of Strain JLT2015T, Belonging to the Family Sphingomonadaceae of the Alphaproteobacteria.</title>
        <authorList>
            <person name="Tang K."/>
            <person name="Liu K."/>
            <person name="Li S."/>
            <person name="Jiao N."/>
        </authorList>
    </citation>
    <scope>NUCLEOTIDE SEQUENCE [LARGE SCALE GENOMIC DNA]</scope>
    <source>
        <strain evidence="3 4">JLT2015</strain>
    </source>
</reference>
<dbReference type="InterPro" id="IPR036291">
    <property type="entry name" value="NAD(P)-bd_dom_sf"/>
</dbReference>
<comment type="caution">
    <text evidence="3">The sequence shown here is derived from an EMBL/GenBank/DDBJ whole genome shotgun (WGS) entry which is preliminary data.</text>
</comment>
<dbReference type="SUPFAM" id="SSF51735">
    <property type="entry name" value="NAD(P)-binding Rossmann-fold domains"/>
    <property type="match status" value="1"/>
</dbReference>
<dbReference type="Gene3D" id="3.40.50.720">
    <property type="entry name" value="NAD(P)-binding Rossmann-like Domain"/>
    <property type="match status" value="1"/>
</dbReference>
<dbReference type="InterPro" id="IPR002347">
    <property type="entry name" value="SDR_fam"/>
</dbReference>
<comment type="similarity">
    <text evidence="1">Belongs to the short-chain dehydrogenases/reductases (SDR) family.</text>
</comment>
<dbReference type="EMBL" id="AMRV01000011">
    <property type="protein sequence ID" value="EMD82006.1"/>
    <property type="molecule type" value="Genomic_DNA"/>
</dbReference>
<accession>M2TK10</accession>
<dbReference type="Pfam" id="PF13561">
    <property type="entry name" value="adh_short_C2"/>
    <property type="match status" value="1"/>
</dbReference>
<evidence type="ECO:0000313" key="4">
    <source>
        <dbReference type="Proteomes" id="UP000011717"/>
    </source>
</evidence>
<dbReference type="PRINTS" id="PR00081">
    <property type="entry name" value="GDHRDH"/>
</dbReference>
<evidence type="ECO:0000256" key="2">
    <source>
        <dbReference type="ARBA" id="ARBA00023002"/>
    </source>
</evidence>
<dbReference type="PANTHER" id="PTHR24321:SF8">
    <property type="entry name" value="ESTRADIOL 17-BETA-DEHYDROGENASE 8-RELATED"/>
    <property type="match status" value="1"/>
</dbReference>
<dbReference type="PATRIC" id="fig|1234595.3.peg.2663"/>
<dbReference type="PROSITE" id="PS00061">
    <property type="entry name" value="ADH_SHORT"/>
    <property type="match status" value="1"/>
</dbReference>
<organism evidence="3 4">
    <name type="scientific">Pacificimonas flava</name>
    <dbReference type="NCBI Taxonomy" id="1234595"/>
    <lineage>
        <taxon>Bacteria</taxon>
        <taxon>Pseudomonadati</taxon>
        <taxon>Pseudomonadota</taxon>
        <taxon>Alphaproteobacteria</taxon>
        <taxon>Sphingomonadales</taxon>
        <taxon>Sphingosinicellaceae</taxon>
        <taxon>Pacificimonas</taxon>
    </lineage>
</organism>
<dbReference type="AlphaFoldDB" id="M2TK10"/>
<dbReference type="InterPro" id="IPR020904">
    <property type="entry name" value="Sc_DH/Rdtase_CS"/>
</dbReference>
<evidence type="ECO:0000313" key="3">
    <source>
        <dbReference type="EMBL" id="EMD82006.1"/>
    </source>
</evidence>
<keyword evidence="4" id="KW-1185">Reference proteome</keyword>
<keyword evidence="2" id="KW-0560">Oxidoreductase</keyword>
<proteinExistence type="inferred from homology"/>
<dbReference type="PRINTS" id="PR00080">
    <property type="entry name" value="SDRFAMILY"/>
</dbReference>
<sequence>MDTILLDVSDEKEVGRVFESIAKEQAAGRGLKLLVNNAGLADPVCGPLEELSLSDWQRWQDSHLTGAFLMTRAALPLLRRAKGSIVNMASTRAIMSEPHTESYAAAKGALVAFTHALAISYGPEVRANAVLPGWIETGSRDELGRADHEQHPAGRVGAPEDIARAVHYLATAGFVTGQTLIADGGMTRKMIYVE</sequence>
<dbReference type="Proteomes" id="UP000011717">
    <property type="component" value="Unassembled WGS sequence"/>
</dbReference>
<protein>
    <submittedName>
        <fullName evidence="3">Short-chain dehydrogenase/reductase SDR</fullName>
    </submittedName>
</protein>
<evidence type="ECO:0000256" key="1">
    <source>
        <dbReference type="ARBA" id="ARBA00006484"/>
    </source>
</evidence>
<gene>
    <name evidence="3" type="ORF">C725_2662</name>
</gene>
<name>M2TK10_9SPHN</name>
<dbReference type="GO" id="GO:0016491">
    <property type="term" value="F:oxidoreductase activity"/>
    <property type="evidence" value="ECO:0007669"/>
    <property type="project" value="UniProtKB-KW"/>
</dbReference>
<dbReference type="PANTHER" id="PTHR24321">
    <property type="entry name" value="DEHYDROGENASES, SHORT CHAIN"/>
    <property type="match status" value="1"/>
</dbReference>